<keyword evidence="1" id="KW-1185">Reference proteome</keyword>
<reference evidence="2" key="1">
    <citation type="submission" date="2016-11" db="UniProtKB">
        <authorList>
            <consortium name="WormBaseParasite"/>
        </authorList>
    </citation>
    <scope>IDENTIFICATION</scope>
</reference>
<dbReference type="Proteomes" id="UP000095283">
    <property type="component" value="Unplaced"/>
</dbReference>
<evidence type="ECO:0000313" key="2">
    <source>
        <dbReference type="WBParaSite" id="Hba_19928"/>
    </source>
</evidence>
<organism evidence="1 2">
    <name type="scientific">Heterorhabditis bacteriophora</name>
    <name type="common">Entomopathogenic nematode worm</name>
    <dbReference type="NCBI Taxonomy" id="37862"/>
    <lineage>
        <taxon>Eukaryota</taxon>
        <taxon>Metazoa</taxon>
        <taxon>Ecdysozoa</taxon>
        <taxon>Nematoda</taxon>
        <taxon>Chromadorea</taxon>
        <taxon>Rhabditida</taxon>
        <taxon>Rhabditina</taxon>
        <taxon>Rhabditomorpha</taxon>
        <taxon>Strongyloidea</taxon>
        <taxon>Heterorhabditidae</taxon>
        <taxon>Heterorhabditis</taxon>
    </lineage>
</organism>
<dbReference type="AlphaFoldDB" id="A0A1I7XQX0"/>
<evidence type="ECO:0000313" key="1">
    <source>
        <dbReference type="Proteomes" id="UP000095283"/>
    </source>
</evidence>
<dbReference type="WBParaSite" id="Hba_19928">
    <property type="protein sequence ID" value="Hba_19928"/>
    <property type="gene ID" value="Hba_19928"/>
</dbReference>
<accession>A0A1I7XQX0</accession>
<proteinExistence type="predicted"/>
<sequence>MSSGAVDFTPYRPSEQYKCGAFLQGRVEDKTLEYYYQGINTFVSWISNPFPHQDETVIACGQNDFS</sequence>
<name>A0A1I7XQX0_HETBA</name>
<protein>
    <submittedName>
        <fullName evidence="2">Peptidase S1 domain-containing protein</fullName>
    </submittedName>
</protein>